<gene>
    <name evidence="2" type="ORF">V865_002579</name>
</gene>
<evidence type="ECO:0000313" key="3">
    <source>
        <dbReference type="Proteomes" id="UP001358614"/>
    </source>
</evidence>
<feature type="compositionally biased region" description="Polar residues" evidence="1">
    <location>
        <begin position="81"/>
        <end position="108"/>
    </location>
</feature>
<evidence type="ECO:0000256" key="1">
    <source>
        <dbReference type="SAM" id="MobiDB-lite"/>
    </source>
</evidence>
<reference evidence="2 3" key="1">
    <citation type="submission" date="2024-01" db="EMBL/GenBank/DDBJ databases">
        <title>Comparative genomics of Cryptococcus and Kwoniella reveals pathogenesis evolution and contrasting modes of karyotype evolution via chromosome fusion or intercentromeric recombination.</title>
        <authorList>
            <person name="Coelho M.A."/>
            <person name="David-Palma M."/>
            <person name="Shea T."/>
            <person name="Bowers K."/>
            <person name="McGinley-Smith S."/>
            <person name="Mohammad A.W."/>
            <person name="Gnirke A."/>
            <person name="Yurkov A.M."/>
            <person name="Nowrousian M."/>
            <person name="Sun S."/>
            <person name="Cuomo C.A."/>
            <person name="Heitman J."/>
        </authorList>
    </citation>
    <scope>NUCLEOTIDE SEQUENCE [LARGE SCALE GENOMIC DNA]</scope>
    <source>
        <strain evidence="2 3">PYCC6329</strain>
    </source>
</reference>
<organism evidence="2 3">
    <name type="scientific">Kwoniella europaea PYCC6329</name>
    <dbReference type="NCBI Taxonomy" id="1423913"/>
    <lineage>
        <taxon>Eukaryota</taxon>
        <taxon>Fungi</taxon>
        <taxon>Dikarya</taxon>
        <taxon>Basidiomycota</taxon>
        <taxon>Agaricomycotina</taxon>
        <taxon>Tremellomycetes</taxon>
        <taxon>Tremellales</taxon>
        <taxon>Cryptococcaceae</taxon>
        <taxon>Kwoniella</taxon>
    </lineage>
</organism>
<name>A0AAX4KEN3_9TREE</name>
<proteinExistence type="predicted"/>
<feature type="region of interest" description="Disordered" evidence="1">
    <location>
        <begin position="1"/>
        <end position="37"/>
    </location>
</feature>
<dbReference type="GeneID" id="91101383"/>
<feature type="region of interest" description="Disordered" evidence="1">
    <location>
        <begin position="60"/>
        <end position="110"/>
    </location>
</feature>
<keyword evidence="3" id="KW-1185">Reference proteome</keyword>
<feature type="compositionally biased region" description="Polar residues" evidence="1">
    <location>
        <begin position="60"/>
        <end position="70"/>
    </location>
</feature>
<sequence length="225" mass="25076">MSGFPRAFTATLSSRRTISDTSEDDSASSNASVGCWPVKLPTQDRSLLYVDDFQDAAEDSNVSSTKSYASHPSILTYMPPSATSSVSEPTSPSRRNSRTNLPSIQLTNPDDKSKRIFQWRPGATDREIESIDRIIGCLSSLNLNEKSERAKVTWLEGIKRGCDLDVEGTEKRPSEANTFFGRCRTSRKRKVDRLTDSEMDKLSMQCGLNGHIRVLKGYLQRLDDA</sequence>
<accession>A0AAX4KEN3</accession>
<evidence type="ECO:0000313" key="2">
    <source>
        <dbReference type="EMBL" id="WWD04509.1"/>
    </source>
</evidence>
<feature type="compositionally biased region" description="Polar residues" evidence="1">
    <location>
        <begin position="10"/>
        <end position="20"/>
    </location>
</feature>
<dbReference type="Proteomes" id="UP001358614">
    <property type="component" value="Chromosome 1"/>
</dbReference>
<protein>
    <submittedName>
        <fullName evidence="2">Uncharacterized protein</fullName>
    </submittedName>
</protein>
<dbReference type="AlphaFoldDB" id="A0AAX4KEN3"/>
<dbReference type="EMBL" id="CP144089">
    <property type="protein sequence ID" value="WWD04509.1"/>
    <property type="molecule type" value="Genomic_DNA"/>
</dbReference>
<dbReference type="RefSeq" id="XP_066082476.1">
    <property type="nucleotide sequence ID" value="XM_066226379.1"/>
</dbReference>
<dbReference type="KEGG" id="ker:91101383"/>